<organism evidence="2 3">
    <name type="scientific">Candidatus Fervidibacter japonicus</name>
    <dbReference type="NCBI Taxonomy" id="2035412"/>
    <lineage>
        <taxon>Bacteria</taxon>
        <taxon>Candidatus Fervidibacterota</taxon>
        <taxon>Candidatus Fervidibacter</taxon>
    </lineage>
</organism>
<proteinExistence type="predicted"/>
<dbReference type="Proteomes" id="UP000236173">
    <property type="component" value="Unassembled WGS sequence"/>
</dbReference>
<evidence type="ECO:0000313" key="2">
    <source>
        <dbReference type="EMBL" id="GBC99035.1"/>
    </source>
</evidence>
<keyword evidence="1" id="KW-0812">Transmembrane</keyword>
<dbReference type="EMBL" id="BEHT01000019">
    <property type="protein sequence ID" value="GBC99035.1"/>
    <property type="molecule type" value="Genomic_DNA"/>
</dbReference>
<accession>A0A2H5XCY8</accession>
<protein>
    <submittedName>
        <fullName evidence="2">Uncharacterized protein</fullName>
    </submittedName>
</protein>
<keyword evidence="1" id="KW-1133">Transmembrane helix</keyword>
<evidence type="ECO:0000256" key="1">
    <source>
        <dbReference type="SAM" id="Phobius"/>
    </source>
</evidence>
<comment type="caution">
    <text evidence="2">The sequence shown here is derived from an EMBL/GenBank/DDBJ whole genome shotgun (WGS) entry which is preliminary data.</text>
</comment>
<sequence>MLRRELSLPVAIGIIVVVLLLVVAIFWRKASPPTEAVLQKWAPHPQQQQMQRR</sequence>
<evidence type="ECO:0000313" key="3">
    <source>
        <dbReference type="Proteomes" id="UP000236173"/>
    </source>
</evidence>
<gene>
    <name evidence="2" type="ORF">HRbin17_01556</name>
</gene>
<name>A0A2H5XCY8_9BACT</name>
<feature type="transmembrane region" description="Helical" evidence="1">
    <location>
        <begin position="6"/>
        <end position="27"/>
    </location>
</feature>
<reference evidence="3" key="1">
    <citation type="submission" date="2017-09" db="EMBL/GenBank/DDBJ databases">
        <title>Metaegenomics of thermophilic ammonia-oxidizing enrichment culture.</title>
        <authorList>
            <person name="Kato S."/>
            <person name="Suzuki K."/>
        </authorList>
    </citation>
    <scope>NUCLEOTIDE SEQUENCE [LARGE SCALE GENOMIC DNA]</scope>
</reference>
<dbReference type="AlphaFoldDB" id="A0A2H5XCY8"/>
<keyword evidence="1" id="KW-0472">Membrane</keyword>